<dbReference type="GeneID" id="11262112"/>
<name>G4RJX2_THETK</name>
<keyword evidence="2" id="KW-1185">Reference proteome</keyword>
<gene>
    <name evidence="1" type="ordered locus">TTX_1229</name>
</gene>
<organism evidence="1 2">
    <name type="scientific">Thermoproteus tenax (strain ATCC 35583 / DSM 2078 / JCM 9277 / NBRC 100435 / Kra 1)</name>
    <dbReference type="NCBI Taxonomy" id="768679"/>
    <lineage>
        <taxon>Archaea</taxon>
        <taxon>Thermoproteota</taxon>
        <taxon>Thermoprotei</taxon>
        <taxon>Thermoproteales</taxon>
        <taxon>Thermoproteaceae</taxon>
        <taxon>Thermoproteus</taxon>
    </lineage>
</organism>
<protein>
    <submittedName>
        <fullName evidence="1">Uncharacterized protein</fullName>
    </submittedName>
</protein>
<dbReference type="HOGENOM" id="CLU_2010172_0_0_2"/>
<evidence type="ECO:0000313" key="2">
    <source>
        <dbReference type="Proteomes" id="UP000002654"/>
    </source>
</evidence>
<dbReference type="STRING" id="768679.TTX_1229"/>
<dbReference type="EMBL" id="FN869859">
    <property type="protein sequence ID" value="CCC81867.1"/>
    <property type="molecule type" value="Genomic_DNA"/>
</dbReference>
<dbReference type="eggNOG" id="arCOG06981">
    <property type="taxonomic scope" value="Archaea"/>
</dbReference>
<dbReference type="KEGG" id="ttn:TTX_1229"/>
<dbReference type="RefSeq" id="WP_014127122.1">
    <property type="nucleotide sequence ID" value="NC_016070.1"/>
</dbReference>
<dbReference type="PaxDb" id="768679-TTX_1229"/>
<evidence type="ECO:0000313" key="1">
    <source>
        <dbReference type="EMBL" id="CCC81867.1"/>
    </source>
</evidence>
<sequence length="126" mass="13800">MRGQIAVVLPHRCGAGFTTPRYSYVFEEDPLVALVRYAHCQPIGLHVPGVAQYRLRGLSIAEAIPVAGDGPLEIIGAPHDALSLRSPAVIKIARGRIEAVGPADKIDIERFQRRIPVNLKVGRRYL</sequence>
<dbReference type="Proteomes" id="UP000002654">
    <property type="component" value="Chromosome"/>
</dbReference>
<dbReference type="OrthoDB" id="26081at2157"/>
<proteinExistence type="predicted"/>
<dbReference type="AlphaFoldDB" id="G4RJX2"/>
<accession>G4RJX2</accession>
<reference evidence="1 2" key="1">
    <citation type="journal article" date="2011" name="PLoS ONE">
        <title>The complete genome sequence of Thermoproteus tenax: a physiologically versatile member of the Crenarchaeota.</title>
        <authorList>
            <person name="Siebers B."/>
            <person name="Zaparty M."/>
            <person name="Raddatz G."/>
            <person name="Tjaden B."/>
            <person name="Albers S.V."/>
            <person name="Bell S.D."/>
            <person name="Blombach F."/>
            <person name="Kletzin A."/>
            <person name="Kyrpides N."/>
            <person name="Lanz C."/>
            <person name="Plagens A."/>
            <person name="Rampp M."/>
            <person name="Rosinus A."/>
            <person name="von Jan M."/>
            <person name="Makarova K.S."/>
            <person name="Klenk H.P."/>
            <person name="Schuster S.C."/>
            <person name="Hensel R."/>
        </authorList>
    </citation>
    <scope>NUCLEOTIDE SEQUENCE [LARGE SCALE GENOMIC DNA]</scope>
    <source>
        <strain evidence="2">ATCC 35583 / DSM 2078 / JCM 9277 / NBRC 100435 / Kra 1</strain>
    </source>
</reference>
<dbReference type="PATRIC" id="fig|768679.9.peg.1238"/>